<comment type="similarity">
    <text evidence="1 5 6">Belongs to the universal ribosomal protein uS9 family.</text>
</comment>
<dbReference type="HAMAP" id="MF_00532_B">
    <property type="entry name" value="Ribosomal_uS9_B"/>
    <property type="match status" value="1"/>
</dbReference>
<name>F8L788_SIMNZ</name>
<keyword evidence="2 5" id="KW-0689">Ribosomal protein</keyword>
<evidence type="ECO:0000256" key="2">
    <source>
        <dbReference type="ARBA" id="ARBA00022980"/>
    </source>
</evidence>
<dbReference type="EMBL" id="FR872582">
    <property type="protein sequence ID" value="CCB88604.1"/>
    <property type="molecule type" value="Genomic_DNA"/>
</dbReference>
<evidence type="ECO:0000256" key="3">
    <source>
        <dbReference type="ARBA" id="ARBA00023274"/>
    </source>
</evidence>
<dbReference type="InterPro" id="IPR000754">
    <property type="entry name" value="Ribosomal_uS9"/>
</dbReference>
<evidence type="ECO:0000256" key="1">
    <source>
        <dbReference type="ARBA" id="ARBA00005251"/>
    </source>
</evidence>
<dbReference type="GO" id="GO:0006412">
    <property type="term" value="P:translation"/>
    <property type="evidence" value="ECO:0007669"/>
    <property type="project" value="UniProtKB-UniRule"/>
</dbReference>
<dbReference type="PROSITE" id="PS00360">
    <property type="entry name" value="RIBOSOMAL_S9"/>
    <property type="match status" value="1"/>
</dbReference>
<protein>
    <recommendedName>
        <fullName evidence="4 5">Small ribosomal subunit protein uS9</fullName>
    </recommendedName>
</protein>
<dbReference type="FunFam" id="3.30.230.10:FF:000001">
    <property type="entry name" value="30S ribosomal protein S9"/>
    <property type="match status" value="1"/>
</dbReference>
<gene>
    <name evidence="5 7" type="primary">rpsI</name>
    <name evidence="7" type="ordered locus">SNE_A07270</name>
</gene>
<reference evidence="7 8" key="1">
    <citation type="journal article" date="2011" name="Mol. Biol. Evol.">
        <title>Unity in variety--the pan-genome of the Chlamydiae.</title>
        <authorList>
            <person name="Collingro A."/>
            <person name="Tischler P."/>
            <person name="Weinmaier T."/>
            <person name="Penz T."/>
            <person name="Heinz E."/>
            <person name="Brunham R.C."/>
            <person name="Read T.D."/>
            <person name="Bavoil P.M."/>
            <person name="Sachse K."/>
            <person name="Kahane S."/>
            <person name="Friedman M.G."/>
            <person name="Rattei T."/>
            <person name="Myers G.S."/>
            <person name="Horn M."/>
        </authorList>
    </citation>
    <scope>NUCLEOTIDE SEQUENCE [LARGE SCALE GENOMIC DNA]</scope>
    <source>
        <strain evidence="8">ATCC VR-1471 / Z</strain>
    </source>
</reference>
<proteinExistence type="inferred from homology"/>
<keyword evidence="3 5" id="KW-0687">Ribonucleoprotein</keyword>
<evidence type="ECO:0000256" key="6">
    <source>
        <dbReference type="RuleBase" id="RU003815"/>
    </source>
</evidence>
<organism evidence="7 8">
    <name type="scientific">Simkania negevensis (strain ATCC VR-1471 / DSM 27360 / Z)</name>
    <dbReference type="NCBI Taxonomy" id="331113"/>
    <lineage>
        <taxon>Bacteria</taxon>
        <taxon>Pseudomonadati</taxon>
        <taxon>Chlamydiota</taxon>
        <taxon>Chlamydiia</taxon>
        <taxon>Parachlamydiales</taxon>
        <taxon>Simkaniaceae</taxon>
        <taxon>Simkania</taxon>
    </lineage>
</organism>
<keyword evidence="8" id="KW-1185">Reference proteome</keyword>
<dbReference type="Proteomes" id="UP000000496">
    <property type="component" value="Chromosome gsn.131"/>
</dbReference>
<evidence type="ECO:0000313" key="8">
    <source>
        <dbReference type="Proteomes" id="UP000000496"/>
    </source>
</evidence>
<evidence type="ECO:0000256" key="4">
    <source>
        <dbReference type="ARBA" id="ARBA00035259"/>
    </source>
</evidence>
<dbReference type="NCBIfam" id="NF001099">
    <property type="entry name" value="PRK00132.1"/>
    <property type="match status" value="1"/>
</dbReference>
<dbReference type="HOGENOM" id="CLU_046483_2_1_0"/>
<dbReference type="SUPFAM" id="SSF54211">
    <property type="entry name" value="Ribosomal protein S5 domain 2-like"/>
    <property type="match status" value="1"/>
</dbReference>
<dbReference type="InterPro" id="IPR020568">
    <property type="entry name" value="Ribosomal_Su5_D2-typ_SF"/>
</dbReference>
<dbReference type="PANTHER" id="PTHR21569:SF1">
    <property type="entry name" value="SMALL RIBOSOMAL SUBUNIT PROTEIN US9M"/>
    <property type="match status" value="1"/>
</dbReference>
<dbReference type="PANTHER" id="PTHR21569">
    <property type="entry name" value="RIBOSOMAL PROTEIN S9"/>
    <property type="match status" value="1"/>
</dbReference>
<dbReference type="GO" id="GO:0003735">
    <property type="term" value="F:structural constituent of ribosome"/>
    <property type="evidence" value="ECO:0007669"/>
    <property type="project" value="InterPro"/>
</dbReference>
<dbReference type="RefSeq" id="WP_013943071.1">
    <property type="nucleotide sequence ID" value="NC_015713.1"/>
</dbReference>
<dbReference type="eggNOG" id="COG0103">
    <property type="taxonomic scope" value="Bacteria"/>
</dbReference>
<accession>F8L788</accession>
<dbReference type="Pfam" id="PF00380">
    <property type="entry name" value="Ribosomal_S9"/>
    <property type="match status" value="1"/>
</dbReference>
<dbReference type="STRING" id="331113.SNE_A07270"/>
<dbReference type="KEGG" id="sng:SNE_A07270"/>
<evidence type="ECO:0000256" key="5">
    <source>
        <dbReference type="HAMAP-Rule" id="MF_00532"/>
    </source>
</evidence>
<dbReference type="InterPro" id="IPR023035">
    <property type="entry name" value="Ribosomal_uS9_bac/plastid"/>
</dbReference>
<dbReference type="AlphaFoldDB" id="F8L788"/>
<dbReference type="InterPro" id="IPR020574">
    <property type="entry name" value="Ribosomal_uS9_CS"/>
</dbReference>
<dbReference type="GO" id="GO:0022627">
    <property type="term" value="C:cytosolic small ribosomal subunit"/>
    <property type="evidence" value="ECO:0007669"/>
    <property type="project" value="TreeGrafter"/>
</dbReference>
<dbReference type="GO" id="GO:0003723">
    <property type="term" value="F:RNA binding"/>
    <property type="evidence" value="ECO:0007669"/>
    <property type="project" value="TreeGrafter"/>
</dbReference>
<evidence type="ECO:0000313" key="7">
    <source>
        <dbReference type="EMBL" id="CCB88604.1"/>
    </source>
</evidence>
<dbReference type="Gene3D" id="3.30.230.10">
    <property type="match status" value="1"/>
</dbReference>
<dbReference type="OrthoDB" id="9803965at2"/>
<dbReference type="InterPro" id="IPR014721">
    <property type="entry name" value="Ribsml_uS5_D2-typ_fold_subgr"/>
</dbReference>
<sequence>MVKEALAVGRRKRAIAAIRLRKGKGKVDVNGRKFEDYFPSALDRKTVLAPLEKLGLTDSHDLIIRTKGGGIAGQAVAARLGVARALVAQDEHHRQVLKAEGYLTRDPRKRERKKYGLAGARKRFQFSKR</sequence>